<dbReference type="Pfam" id="PF01565">
    <property type="entry name" value="FAD_binding_4"/>
    <property type="match status" value="1"/>
</dbReference>
<keyword evidence="1" id="KW-0285">Flavoprotein</keyword>
<evidence type="ECO:0000313" key="4">
    <source>
        <dbReference type="EMBL" id="RFU15607.1"/>
    </source>
</evidence>
<feature type="domain" description="FAD-binding PCMH-type" evidence="3">
    <location>
        <begin position="23"/>
        <end position="203"/>
    </location>
</feature>
<dbReference type="SUPFAM" id="SSF55103">
    <property type="entry name" value="FAD-linked oxidases, C-terminal domain"/>
    <property type="match status" value="1"/>
</dbReference>
<protein>
    <submittedName>
        <fullName evidence="4">FAD-binding oxidoreductase</fullName>
    </submittedName>
</protein>
<evidence type="ECO:0000256" key="1">
    <source>
        <dbReference type="ARBA" id="ARBA00022630"/>
    </source>
</evidence>
<reference evidence="4 5" key="1">
    <citation type="submission" date="2018-08" db="EMBL/GenBank/DDBJ databases">
        <title>Acidipila sp. 4G-K13, an acidobacterium isolated from forest soil.</title>
        <authorList>
            <person name="Gao Z.-H."/>
            <person name="Qiu L.-H."/>
        </authorList>
    </citation>
    <scope>NUCLEOTIDE SEQUENCE [LARGE SCALE GENOMIC DNA]</scope>
    <source>
        <strain evidence="4 5">4G-K13</strain>
    </source>
</reference>
<sequence length="402" mass="42076">MPMQSAVTENITGAITALCGAEHTASSRGVITVAPADTDQVASVLRLAGQAGLAVEPRGAGTKTAWLNDGRTSLILQTHRFSALREHIWQDMTCTVGAGCAWSALQSALARHGQFVALDPLWPDRATVGGIIAANDSGALRLRYGGLRDIVLGMTIVLADGTVARSGGKVVKNVAGYDLHKLMCGAFGTLGIVTEVTFRLHAIPGNTATLTVVSPSAEPLGNLLLQLLDSHFSTQSMQLRASGEAFALDIRLAAIPEVLMPQTESLIALAGKQGLSAQPALPEVWSAREKVMEHAAAFKATMLPDEISRASAAVLALGGTAVIQATGIMTGSVPSVACFPGLIALRRQLESSGGSLTLLSALPEAQIDRWGRLPQGTELMREIRRRFDPGALLNPGRFLGGI</sequence>
<gene>
    <name evidence="4" type="ORF">D0Y96_14185</name>
</gene>
<dbReference type="EMBL" id="QVQT01000005">
    <property type="protein sequence ID" value="RFU15607.1"/>
    <property type="molecule type" value="Genomic_DNA"/>
</dbReference>
<comment type="caution">
    <text evidence="4">The sequence shown here is derived from an EMBL/GenBank/DDBJ whole genome shotgun (WGS) entry which is preliminary data.</text>
</comment>
<name>A0A372IL02_9BACT</name>
<evidence type="ECO:0000259" key="3">
    <source>
        <dbReference type="PROSITE" id="PS51387"/>
    </source>
</evidence>
<dbReference type="PANTHER" id="PTHR11748:SF103">
    <property type="entry name" value="GLYCOLATE OXIDASE SUBUNIT GLCE"/>
    <property type="match status" value="1"/>
</dbReference>
<dbReference type="InterPro" id="IPR016166">
    <property type="entry name" value="FAD-bd_PCMH"/>
</dbReference>
<proteinExistence type="predicted"/>
<dbReference type="Proteomes" id="UP000264702">
    <property type="component" value="Unassembled WGS sequence"/>
</dbReference>
<dbReference type="InterPro" id="IPR016164">
    <property type="entry name" value="FAD-linked_Oxase-like_C"/>
</dbReference>
<accession>A0A372IL02</accession>
<dbReference type="SUPFAM" id="SSF56176">
    <property type="entry name" value="FAD-binding/transporter-associated domain-like"/>
    <property type="match status" value="1"/>
</dbReference>
<dbReference type="GO" id="GO:0003824">
    <property type="term" value="F:catalytic activity"/>
    <property type="evidence" value="ECO:0007669"/>
    <property type="project" value="InterPro"/>
</dbReference>
<keyword evidence="5" id="KW-1185">Reference proteome</keyword>
<dbReference type="InterPro" id="IPR006094">
    <property type="entry name" value="Oxid_FAD_bind_N"/>
</dbReference>
<dbReference type="Gene3D" id="3.30.465.10">
    <property type="match status" value="1"/>
</dbReference>
<evidence type="ECO:0000256" key="2">
    <source>
        <dbReference type="ARBA" id="ARBA00022827"/>
    </source>
</evidence>
<dbReference type="InterPro" id="IPR036318">
    <property type="entry name" value="FAD-bd_PCMH-like_sf"/>
</dbReference>
<organism evidence="4 5">
    <name type="scientific">Paracidobacterium acidisoli</name>
    <dbReference type="NCBI Taxonomy" id="2303751"/>
    <lineage>
        <taxon>Bacteria</taxon>
        <taxon>Pseudomonadati</taxon>
        <taxon>Acidobacteriota</taxon>
        <taxon>Terriglobia</taxon>
        <taxon>Terriglobales</taxon>
        <taxon>Acidobacteriaceae</taxon>
        <taxon>Paracidobacterium</taxon>
    </lineage>
</organism>
<dbReference type="GO" id="GO:0071949">
    <property type="term" value="F:FAD binding"/>
    <property type="evidence" value="ECO:0007669"/>
    <property type="project" value="InterPro"/>
</dbReference>
<dbReference type="PROSITE" id="PS51387">
    <property type="entry name" value="FAD_PCMH"/>
    <property type="match status" value="1"/>
</dbReference>
<dbReference type="InterPro" id="IPR016169">
    <property type="entry name" value="FAD-bd_PCMH_sub2"/>
</dbReference>
<keyword evidence="2" id="KW-0274">FAD</keyword>
<evidence type="ECO:0000313" key="5">
    <source>
        <dbReference type="Proteomes" id="UP000264702"/>
    </source>
</evidence>
<dbReference type="AlphaFoldDB" id="A0A372IL02"/>
<dbReference type="PANTHER" id="PTHR11748">
    <property type="entry name" value="D-LACTATE DEHYDROGENASE"/>
    <property type="match status" value="1"/>
</dbReference>